<proteinExistence type="predicted"/>
<reference evidence="1 2" key="1">
    <citation type="submission" date="2023-07" db="EMBL/GenBank/DDBJ databases">
        <title>Genomic Encyclopedia of Type Strains, Phase IV (KMG-IV): sequencing the most valuable type-strain genomes for metagenomic binning, comparative biology and taxonomic classification.</title>
        <authorList>
            <person name="Goeker M."/>
        </authorList>
    </citation>
    <scope>NUCLEOTIDE SEQUENCE [LARGE SCALE GENOMIC DNA]</scope>
    <source>
        <strain evidence="1 2">DSM 19619</strain>
    </source>
</reference>
<dbReference type="PRINTS" id="PR00368">
    <property type="entry name" value="FADPNR"/>
</dbReference>
<dbReference type="Gene3D" id="3.50.50.60">
    <property type="entry name" value="FAD/NAD(P)-binding domain"/>
    <property type="match status" value="1"/>
</dbReference>
<evidence type="ECO:0008006" key="3">
    <source>
        <dbReference type="Google" id="ProtNLM"/>
    </source>
</evidence>
<evidence type="ECO:0000313" key="1">
    <source>
        <dbReference type="EMBL" id="MDQ0471537.1"/>
    </source>
</evidence>
<dbReference type="RefSeq" id="WP_307276867.1">
    <property type="nucleotide sequence ID" value="NZ_JAUSVX010000009.1"/>
</dbReference>
<sequence length="464" mass="48096">MSSQAMESLPVAVIGGGPVGLAAAAHLVSRDLPVKLYEAGPAVGANMRGWGHVRVFTPWRFCMDAVAVALLERRGWTAPAADAFPTGDEIVRDYLEPLAGTPELADRVELGARVTAISRFGLDKVAGRGREERPFVLTVETDAGSRRDLARAVIDASGTWATPNPLGASGLPADGEAAFADRIAYGIPDALGRHRGIYAGRTTLVVGAGHSAANALRDLARLAEVASGTKAIWATRGTNLARIYGGGDADQLPARGELGAETRDLVESGRVALMAGVSILGIREVSGRLLVDGETDRGPYTIGPVDRIIGATGQRPDLSLTRELRLDLDPWLESTKALGPLIDPNEHSCGSVPPHGHRELAHLEPGFYTVGIKSYGRAPTFLLLTGYEQVRSVVAALAGDVASADNVQLALPETGVCTTTFSVQGSGAAGCCGGPAPERVEACCGSDAVARDRAKSGCGCGAAA</sequence>
<evidence type="ECO:0000313" key="2">
    <source>
        <dbReference type="Proteomes" id="UP001242480"/>
    </source>
</evidence>
<organism evidence="1 2">
    <name type="scientific">Labrys wisconsinensis</name>
    <dbReference type="NCBI Taxonomy" id="425677"/>
    <lineage>
        <taxon>Bacteria</taxon>
        <taxon>Pseudomonadati</taxon>
        <taxon>Pseudomonadota</taxon>
        <taxon>Alphaproteobacteria</taxon>
        <taxon>Hyphomicrobiales</taxon>
        <taxon>Xanthobacteraceae</taxon>
        <taxon>Labrys</taxon>
    </lineage>
</organism>
<dbReference type="InterPro" id="IPR036188">
    <property type="entry name" value="FAD/NAD-bd_sf"/>
</dbReference>
<dbReference type="PRINTS" id="PR00411">
    <property type="entry name" value="PNDRDTASEI"/>
</dbReference>
<protein>
    <recommendedName>
        <fullName evidence="3">Flavoprotein</fullName>
    </recommendedName>
</protein>
<name>A0ABU0JB79_9HYPH</name>
<keyword evidence="2" id="KW-1185">Reference proteome</keyword>
<dbReference type="SUPFAM" id="SSF51905">
    <property type="entry name" value="FAD/NAD(P)-binding domain"/>
    <property type="match status" value="1"/>
</dbReference>
<dbReference type="Pfam" id="PF13450">
    <property type="entry name" value="NAD_binding_8"/>
    <property type="match status" value="1"/>
</dbReference>
<comment type="caution">
    <text evidence="1">The sequence shown here is derived from an EMBL/GenBank/DDBJ whole genome shotgun (WGS) entry which is preliminary data.</text>
</comment>
<accession>A0ABU0JB79</accession>
<gene>
    <name evidence="1" type="ORF">QO011_004562</name>
</gene>
<dbReference type="EMBL" id="JAUSVX010000009">
    <property type="protein sequence ID" value="MDQ0471537.1"/>
    <property type="molecule type" value="Genomic_DNA"/>
</dbReference>
<dbReference type="Proteomes" id="UP001242480">
    <property type="component" value="Unassembled WGS sequence"/>
</dbReference>